<reference evidence="11" key="1">
    <citation type="submission" date="2021-05" db="EMBL/GenBank/DDBJ databases">
        <title>Energy efficiency and biological interactions define the core microbiome of deep oligotrophic groundwater.</title>
        <authorList>
            <person name="Mehrshad M."/>
            <person name="Lopez-Fernandez M."/>
            <person name="Bell E."/>
            <person name="Bernier-Latmani R."/>
            <person name="Bertilsson S."/>
            <person name="Dopson M."/>
        </authorList>
    </citation>
    <scope>NUCLEOTIDE SEQUENCE</scope>
    <source>
        <strain evidence="11">Modern_marine.mb.64</strain>
    </source>
</reference>
<dbReference type="InterPro" id="IPR029035">
    <property type="entry name" value="DHS-like_NAD/FAD-binding_dom"/>
</dbReference>
<dbReference type="AlphaFoldDB" id="A0A948W450"/>
<keyword evidence="1 7" id="KW-0474">Menaquinone biosynthesis</keyword>
<accession>A0A948W450</accession>
<comment type="subunit">
    <text evidence="7">Homodimer.</text>
</comment>
<keyword evidence="3 7" id="KW-0479">Metal-binding</keyword>
<dbReference type="Pfam" id="PF16582">
    <property type="entry name" value="TPP_enzyme_M_2"/>
    <property type="match status" value="1"/>
</dbReference>
<dbReference type="CDD" id="cd02009">
    <property type="entry name" value="TPP_SHCHC_synthase"/>
    <property type="match status" value="1"/>
</dbReference>
<dbReference type="Pfam" id="PF02776">
    <property type="entry name" value="TPP_enzyme_N"/>
    <property type="match status" value="1"/>
</dbReference>
<dbReference type="PANTHER" id="PTHR42916:SF1">
    <property type="entry name" value="PROTEIN PHYLLO, CHLOROPLASTIC"/>
    <property type="match status" value="1"/>
</dbReference>
<dbReference type="InterPro" id="IPR011766">
    <property type="entry name" value="TPP_enzyme_TPP-bd"/>
</dbReference>
<evidence type="ECO:0000259" key="9">
    <source>
        <dbReference type="Pfam" id="PF02776"/>
    </source>
</evidence>
<comment type="pathway">
    <text evidence="7">Quinol/quinone metabolism; 1,4-dihydroxy-2-naphthoate biosynthesis; 1,4-dihydroxy-2-naphthoate from chorismate: step 2/7.</text>
</comment>
<dbReference type="Proteomes" id="UP000777784">
    <property type="component" value="Unassembled WGS sequence"/>
</dbReference>
<comment type="function">
    <text evidence="7">Catalyzes the thiamine diphosphate-dependent decarboxylation of 2-oxoglutarate and the subsequent addition of the resulting succinic semialdehyde-thiamine pyrophosphate anion to isochorismate to yield 2-succinyl-5-enolpyruvyl-6-hydroxy-3-cyclohexene-1-carboxylate (SEPHCHC).</text>
</comment>
<dbReference type="CDD" id="cd07037">
    <property type="entry name" value="TPP_PYR_MenD"/>
    <property type="match status" value="1"/>
</dbReference>
<dbReference type="Pfam" id="PF02775">
    <property type="entry name" value="TPP_enzyme_C"/>
    <property type="match status" value="1"/>
</dbReference>
<dbReference type="Gene3D" id="3.40.50.970">
    <property type="match status" value="2"/>
</dbReference>
<dbReference type="SUPFAM" id="SSF52518">
    <property type="entry name" value="Thiamin diphosphate-binding fold (THDP-binding)"/>
    <property type="match status" value="2"/>
</dbReference>
<comment type="catalytic activity">
    <reaction evidence="7">
        <text>isochorismate + 2-oxoglutarate + H(+) = 5-enolpyruvoyl-6-hydroxy-2-succinyl-cyclohex-3-ene-1-carboxylate + CO2</text>
        <dbReference type="Rhea" id="RHEA:25593"/>
        <dbReference type="ChEBI" id="CHEBI:15378"/>
        <dbReference type="ChEBI" id="CHEBI:16526"/>
        <dbReference type="ChEBI" id="CHEBI:16810"/>
        <dbReference type="ChEBI" id="CHEBI:29780"/>
        <dbReference type="ChEBI" id="CHEBI:58818"/>
        <dbReference type="EC" id="2.2.1.9"/>
    </reaction>
</comment>
<feature type="domain" description="Thiamine pyrophosphate enzyme TPP-binding" evidence="8">
    <location>
        <begin position="468"/>
        <end position="591"/>
    </location>
</feature>
<dbReference type="PANTHER" id="PTHR42916">
    <property type="entry name" value="2-SUCCINYL-5-ENOLPYRUVYL-6-HYDROXY-3-CYCLOHEXENE-1-CARBOXYLATE SYNTHASE"/>
    <property type="match status" value="1"/>
</dbReference>
<gene>
    <name evidence="7 11" type="primary">menD</name>
    <name evidence="11" type="ORF">KJ970_12950</name>
</gene>
<keyword evidence="5 7" id="KW-0786">Thiamine pyrophosphate</keyword>
<evidence type="ECO:0000256" key="6">
    <source>
        <dbReference type="ARBA" id="ARBA00023211"/>
    </source>
</evidence>
<protein>
    <recommendedName>
        <fullName evidence="7">2-succinyl-5-enolpyruvyl-6-hydroxy-3-cyclohexene-1-carboxylate synthase</fullName>
        <shortName evidence="7">SEPHCHC synthase</shortName>
        <ecNumber evidence="7">2.2.1.9</ecNumber>
    </recommendedName>
    <alternativeName>
        <fullName evidence="7">Menaquinone biosynthesis protein MenD</fullName>
    </alternativeName>
</protein>
<feature type="domain" description="Thiamine pyrophosphate enzyme N-terminal TPP-binding" evidence="9">
    <location>
        <begin position="10"/>
        <end position="123"/>
    </location>
</feature>
<dbReference type="EMBL" id="JAHJDP010000077">
    <property type="protein sequence ID" value="MBU2691822.1"/>
    <property type="molecule type" value="Genomic_DNA"/>
</dbReference>
<dbReference type="GO" id="GO:0000287">
    <property type="term" value="F:magnesium ion binding"/>
    <property type="evidence" value="ECO:0007669"/>
    <property type="project" value="UniProtKB-UniRule"/>
</dbReference>
<keyword evidence="2 7" id="KW-0808">Transferase</keyword>
<comment type="pathway">
    <text evidence="7">Quinol/quinone metabolism; menaquinone biosynthesis.</text>
</comment>
<sequence>MPTNRSGTWAGVLVEELANAGLEHLCAGPGSRSTPLILAFNKQPGIRLWTHLDERSMGYFALGMAKILRKPVALLCTSGTAAANFYPAVAEAFAARIPLLVLTADRPPELVDWGAPQTMNQTGLYGSFVKVSVTLPKPEISVESIRYLRAIACRAMASAGAAPAGPVHLNIPLVEPLVEPLVASPVEPLVASLVEPLVDPLVEPLVSIVDPPASPAGSGGWFSRGGRDVDRAYTQVPVVEARIDKDSLRRLADDLLKEAKGLIIAGPMAGSDATLGIAALARRLGYPILADPLSQLRCGPHDKSLIVDSYDFILRSDVVRCEAEPKIILRFGALPSSKPMHLFLQHHTNARQILVDPGSWRDPHHLLWDLISVDESVFCRELVDRLPDGGRRSGWADRWMRLAAESRGMVSEHVSERSALFEGRVFQELKELLPGGSTLFAGNSMPIRDLDDFFPKCDREIRLLGNRGLNGIDGVVSTALGTAAVAPGKPVVAVLGDISFYHDLNGLLAATRHGLHVVFIVVNNNGGGIFSFLPQAGDPQTLDPLFAMPHGLTFQDAARLYGLQYRLVESWTEFRIRLSDELQSARSSIIEIPGDREINRSLHEEIWAEGITAASEVWAKG</sequence>
<organism evidence="11 12">
    <name type="scientific">Eiseniibacteriota bacterium</name>
    <dbReference type="NCBI Taxonomy" id="2212470"/>
    <lineage>
        <taxon>Bacteria</taxon>
        <taxon>Candidatus Eiseniibacteriota</taxon>
    </lineage>
</organism>
<feature type="domain" description="Menaquinone biosynthesis protein MenD middle" evidence="10">
    <location>
        <begin position="254"/>
        <end position="440"/>
    </location>
</feature>
<dbReference type="InterPro" id="IPR012001">
    <property type="entry name" value="Thiamin_PyroP_enz_TPP-bd_dom"/>
</dbReference>
<comment type="similarity">
    <text evidence="7">Belongs to the TPP enzyme family. MenD subfamily.</text>
</comment>
<evidence type="ECO:0000256" key="3">
    <source>
        <dbReference type="ARBA" id="ARBA00022723"/>
    </source>
</evidence>
<keyword evidence="4 7" id="KW-0460">Magnesium</keyword>
<evidence type="ECO:0000256" key="4">
    <source>
        <dbReference type="ARBA" id="ARBA00022842"/>
    </source>
</evidence>
<comment type="cofactor">
    <cofactor evidence="7">
        <name>Mg(2+)</name>
        <dbReference type="ChEBI" id="CHEBI:18420"/>
    </cofactor>
    <cofactor evidence="7">
        <name>Mn(2+)</name>
        <dbReference type="ChEBI" id="CHEBI:29035"/>
    </cofactor>
</comment>
<dbReference type="HAMAP" id="MF_01659">
    <property type="entry name" value="MenD"/>
    <property type="match status" value="1"/>
</dbReference>
<evidence type="ECO:0000313" key="12">
    <source>
        <dbReference type="Proteomes" id="UP000777784"/>
    </source>
</evidence>
<comment type="caution">
    <text evidence="11">The sequence shown here is derived from an EMBL/GenBank/DDBJ whole genome shotgun (WGS) entry which is preliminary data.</text>
</comment>
<evidence type="ECO:0000256" key="7">
    <source>
        <dbReference type="HAMAP-Rule" id="MF_01659"/>
    </source>
</evidence>
<name>A0A948W450_UNCEI</name>
<dbReference type="EC" id="2.2.1.9" evidence="7"/>
<dbReference type="InterPro" id="IPR029061">
    <property type="entry name" value="THDP-binding"/>
</dbReference>
<dbReference type="Gene3D" id="3.40.50.1220">
    <property type="entry name" value="TPP-binding domain"/>
    <property type="match status" value="1"/>
</dbReference>
<dbReference type="InterPro" id="IPR004433">
    <property type="entry name" value="MenaQ_synth_MenD"/>
</dbReference>
<dbReference type="GO" id="GO:0030145">
    <property type="term" value="F:manganese ion binding"/>
    <property type="evidence" value="ECO:0007669"/>
    <property type="project" value="UniProtKB-UniRule"/>
</dbReference>
<dbReference type="GO" id="GO:0030976">
    <property type="term" value="F:thiamine pyrophosphate binding"/>
    <property type="evidence" value="ECO:0007669"/>
    <property type="project" value="UniProtKB-UniRule"/>
</dbReference>
<evidence type="ECO:0000313" key="11">
    <source>
        <dbReference type="EMBL" id="MBU2691822.1"/>
    </source>
</evidence>
<dbReference type="GO" id="GO:0070204">
    <property type="term" value="F:2-succinyl-5-enolpyruvyl-6-hydroxy-3-cyclohexene-1-carboxylic-acid synthase activity"/>
    <property type="evidence" value="ECO:0007669"/>
    <property type="project" value="UniProtKB-UniRule"/>
</dbReference>
<evidence type="ECO:0000259" key="10">
    <source>
        <dbReference type="Pfam" id="PF16582"/>
    </source>
</evidence>
<dbReference type="SUPFAM" id="SSF52467">
    <property type="entry name" value="DHS-like NAD/FAD-binding domain"/>
    <property type="match status" value="1"/>
</dbReference>
<keyword evidence="6 7" id="KW-0464">Manganese</keyword>
<evidence type="ECO:0000256" key="5">
    <source>
        <dbReference type="ARBA" id="ARBA00023052"/>
    </source>
</evidence>
<evidence type="ECO:0000259" key="8">
    <source>
        <dbReference type="Pfam" id="PF02775"/>
    </source>
</evidence>
<dbReference type="GO" id="GO:0009234">
    <property type="term" value="P:menaquinone biosynthetic process"/>
    <property type="evidence" value="ECO:0007669"/>
    <property type="project" value="UniProtKB-UniRule"/>
</dbReference>
<evidence type="ECO:0000256" key="2">
    <source>
        <dbReference type="ARBA" id="ARBA00022679"/>
    </source>
</evidence>
<dbReference type="NCBIfam" id="TIGR00173">
    <property type="entry name" value="menD"/>
    <property type="match status" value="1"/>
</dbReference>
<evidence type="ECO:0000256" key="1">
    <source>
        <dbReference type="ARBA" id="ARBA00022428"/>
    </source>
</evidence>
<proteinExistence type="inferred from homology"/>
<comment type="cofactor">
    <cofactor evidence="7">
        <name>thiamine diphosphate</name>
        <dbReference type="ChEBI" id="CHEBI:58937"/>
    </cofactor>
    <text evidence="7">Binds 1 thiamine pyrophosphate per subunit.</text>
</comment>
<dbReference type="InterPro" id="IPR032264">
    <property type="entry name" value="MenD_middle"/>
</dbReference>
<dbReference type="PIRSF" id="PIRSF004983">
    <property type="entry name" value="MenD"/>
    <property type="match status" value="1"/>
</dbReference>